<organism evidence="5 6">
    <name type="scientific">Gigaspora margarita</name>
    <dbReference type="NCBI Taxonomy" id="4874"/>
    <lineage>
        <taxon>Eukaryota</taxon>
        <taxon>Fungi</taxon>
        <taxon>Fungi incertae sedis</taxon>
        <taxon>Mucoromycota</taxon>
        <taxon>Glomeromycotina</taxon>
        <taxon>Glomeromycetes</taxon>
        <taxon>Diversisporales</taxon>
        <taxon>Gigasporaceae</taxon>
        <taxon>Gigaspora</taxon>
    </lineage>
</organism>
<dbReference type="InterPro" id="IPR036322">
    <property type="entry name" value="WD40_repeat_dom_sf"/>
</dbReference>
<reference evidence="5 6" key="1">
    <citation type="journal article" date="2019" name="Environ. Microbiol.">
        <title>At the nexus of three kingdoms: the genome of the mycorrhizal fungus Gigaspora margarita provides insights into plant, endobacterial and fungal interactions.</title>
        <authorList>
            <person name="Venice F."/>
            <person name="Ghignone S."/>
            <person name="Salvioli di Fossalunga A."/>
            <person name="Amselem J."/>
            <person name="Novero M."/>
            <person name="Xianan X."/>
            <person name="Sedzielewska Toro K."/>
            <person name="Morin E."/>
            <person name="Lipzen A."/>
            <person name="Grigoriev I.V."/>
            <person name="Henrissat B."/>
            <person name="Martin F.M."/>
            <person name="Bonfante P."/>
        </authorList>
    </citation>
    <scope>NUCLEOTIDE SEQUENCE [LARGE SCALE GENOMIC DNA]</scope>
    <source>
        <strain evidence="5 6">BEG34</strain>
    </source>
</reference>
<keyword evidence="1 3" id="KW-0853">WD repeat</keyword>
<dbReference type="Pfam" id="PF25499">
    <property type="entry name" value="Beta-prop_pof12"/>
    <property type="match status" value="1"/>
</dbReference>
<dbReference type="Proteomes" id="UP000439903">
    <property type="component" value="Unassembled WGS sequence"/>
</dbReference>
<dbReference type="SUPFAM" id="SSF81383">
    <property type="entry name" value="F-box domain"/>
    <property type="match status" value="1"/>
</dbReference>
<protein>
    <submittedName>
        <fullName evidence="5">F-box protein pof12</fullName>
    </submittedName>
</protein>
<dbReference type="Pfam" id="PF12937">
    <property type="entry name" value="F-box-like"/>
    <property type="match status" value="1"/>
</dbReference>
<dbReference type="OrthoDB" id="3219396at2759"/>
<dbReference type="InterPro" id="IPR036047">
    <property type="entry name" value="F-box-like_dom_sf"/>
</dbReference>
<evidence type="ECO:0000256" key="2">
    <source>
        <dbReference type="ARBA" id="ARBA00022737"/>
    </source>
</evidence>
<dbReference type="AlphaFoldDB" id="A0A8H3X2J0"/>
<dbReference type="SMART" id="SM00320">
    <property type="entry name" value="WD40"/>
    <property type="match status" value="3"/>
</dbReference>
<evidence type="ECO:0000259" key="4">
    <source>
        <dbReference type="PROSITE" id="PS50181"/>
    </source>
</evidence>
<evidence type="ECO:0000256" key="3">
    <source>
        <dbReference type="PROSITE-ProRule" id="PRU00221"/>
    </source>
</evidence>
<dbReference type="PROSITE" id="PS50294">
    <property type="entry name" value="WD_REPEATS_REGION"/>
    <property type="match status" value="1"/>
</dbReference>
<accession>A0A8H3X2J0</accession>
<evidence type="ECO:0000313" key="6">
    <source>
        <dbReference type="Proteomes" id="UP000439903"/>
    </source>
</evidence>
<evidence type="ECO:0000313" key="5">
    <source>
        <dbReference type="EMBL" id="KAF0394552.1"/>
    </source>
</evidence>
<dbReference type="InterPro" id="IPR042627">
    <property type="entry name" value="FBXW2"/>
</dbReference>
<dbReference type="InterPro" id="IPR019775">
    <property type="entry name" value="WD40_repeat_CS"/>
</dbReference>
<dbReference type="PANTHER" id="PTHR44436:SF1">
    <property type="entry name" value="F-BOX_WD REPEAT-CONTAINING PROTEIN 2"/>
    <property type="match status" value="1"/>
</dbReference>
<keyword evidence="2" id="KW-0677">Repeat</keyword>
<evidence type="ECO:0000256" key="1">
    <source>
        <dbReference type="ARBA" id="ARBA00022574"/>
    </source>
</evidence>
<dbReference type="PROSITE" id="PS00678">
    <property type="entry name" value="WD_REPEATS_1"/>
    <property type="match status" value="1"/>
</dbReference>
<gene>
    <name evidence="5" type="ORF">F8M41_010337</name>
</gene>
<dbReference type="InterPro" id="IPR001680">
    <property type="entry name" value="WD40_rpt"/>
</dbReference>
<keyword evidence="6" id="KW-1185">Reference proteome</keyword>
<dbReference type="InterPro" id="IPR015943">
    <property type="entry name" value="WD40/YVTN_repeat-like_dom_sf"/>
</dbReference>
<dbReference type="Gene3D" id="1.20.1280.50">
    <property type="match status" value="1"/>
</dbReference>
<dbReference type="PROSITE" id="PS50181">
    <property type="entry name" value="FBOX"/>
    <property type="match status" value="1"/>
</dbReference>
<name>A0A8H3X2J0_GIGMA</name>
<sequence length="693" mass="79848">MHITIFFFILNMFRDKKIVSERVRNKQRKTKHTTQNVNVTTKVKKDFVNIFSDELNLHVFRYLSAADVSICSQVSRKWWRITNDRQLWKSLFLSRFKAPNRPNLSYRLETLQLTQTQTTNPLKSSIITNNENLSENDISDSEDWKNIYRVNHNWQTGNCRVIDFKPYDNLIQDRFQKSFSLLTEYNKTQIFSFNTNSNPLVQFTKHIILTASSSSNLDGNNTPEVHLWRAGKHNEHIDTLKSNILSHIIATQGCKNPIYITCLKLDSNEQEDHLGVCKLISGYSNGGFTIWEFDTLEKDGNENPENDWRHRELYTIPTISHNSSPLIACSLYSPILITCNKDFVLSIYYINFKQKVKENSDKSKDSKNFLIYENLVECHLIHQLKSFVCWAPIEISIKRSQEKFDQTGINCDLDRNVWIATIVYSTPMYGGGWTAGIQEIKFSTITLISTKHCSYLPSSTLPSFISIAPITTITYNSGQLVTAHADNTLQVYYVLDKGKTLECKHIQTLYGHTGSVMSVAMDEHGKLITGAMDQTIKIWDLGWNLEKNFNYQNNNIEHYDDNTQELKGYQYNHNDDFSFVELIAQRKKHGECIVTLNDSLNQFNDSNDNIPQNKIKNWGIKWVGFDEGRIVSVCNGETFDDQENRMTKISKSLPSPSGWSEFSLSKNIITGSNSNADIVEEVGIVKVWSFCEE</sequence>
<dbReference type="PANTHER" id="PTHR44436">
    <property type="entry name" value="F-BOX/WD REPEAT-CONTAINING PROTEIN 2"/>
    <property type="match status" value="1"/>
</dbReference>
<comment type="caution">
    <text evidence="5">The sequence shown here is derived from an EMBL/GenBank/DDBJ whole genome shotgun (WGS) entry which is preliminary data.</text>
</comment>
<feature type="domain" description="F-box" evidence="4">
    <location>
        <begin position="45"/>
        <end position="91"/>
    </location>
</feature>
<proteinExistence type="predicted"/>
<feature type="repeat" description="WD" evidence="3">
    <location>
        <begin position="509"/>
        <end position="541"/>
    </location>
</feature>
<dbReference type="Gene3D" id="2.130.10.10">
    <property type="entry name" value="YVTN repeat-like/Quinoprotein amine dehydrogenase"/>
    <property type="match status" value="1"/>
</dbReference>
<dbReference type="InterPro" id="IPR001810">
    <property type="entry name" value="F-box_dom"/>
</dbReference>
<dbReference type="SUPFAM" id="SSF50978">
    <property type="entry name" value="WD40 repeat-like"/>
    <property type="match status" value="1"/>
</dbReference>
<dbReference type="EMBL" id="WTPW01002160">
    <property type="protein sequence ID" value="KAF0394552.1"/>
    <property type="molecule type" value="Genomic_DNA"/>
</dbReference>
<dbReference type="PROSITE" id="PS50082">
    <property type="entry name" value="WD_REPEATS_2"/>
    <property type="match status" value="1"/>
</dbReference>